<keyword evidence="2" id="KW-1185">Reference proteome</keyword>
<accession>A0ABY5X7D8</accession>
<name>A0ABY5X7D8_ERWPY</name>
<dbReference type="Proteomes" id="UP001058553">
    <property type="component" value="Chromosome"/>
</dbReference>
<protein>
    <submittedName>
        <fullName evidence="1">EscI/YscI/HrpB family type III secretion system inner rod protein</fullName>
    </submittedName>
</protein>
<gene>
    <name evidence="1" type="ORF">NYP84_16200</name>
</gene>
<organism evidence="1 2">
    <name type="scientific">Erwinia pyrifoliae</name>
    <dbReference type="NCBI Taxonomy" id="79967"/>
    <lineage>
        <taxon>Bacteria</taxon>
        <taxon>Pseudomonadati</taxon>
        <taxon>Pseudomonadota</taxon>
        <taxon>Gammaproteobacteria</taxon>
        <taxon>Enterobacterales</taxon>
        <taxon>Erwiniaceae</taxon>
        <taxon>Erwinia</taxon>
    </lineage>
</organism>
<dbReference type="InterPro" id="IPR012670">
    <property type="entry name" value="T3SS_YscI/HrpB"/>
</dbReference>
<proteinExistence type="predicted"/>
<evidence type="ECO:0000313" key="2">
    <source>
        <dbReference type="Proteomes" id="UP001058553"/>
    </source>
</evidence>
<evidence type="ECO:0000313" key="1">
    <source>
        <dbReference type="EMBL" id="UWS33117.1"/>
    </source>
</evidence>
<dbReference type="EMBL" id="CP103445">
    <property type="protein sequence ID" value="UWS33117.1"/>
    <property type="molecule type" value="Genomic_DNA"/>
</dbReference>
<dbReference type="GeneID" id="92235768"/>
<reference evidence="1" key="1">
    <citation type="submission" date="2022-07" db="EMBL/GenBank/DDBJ databases">
        <title>Genetic diversity of Erwinia pyrifoliae.</title>
        <authorList>
            <person name="Park D.S."/>
            <person name="Ham H."/>
        </authorList>
    </citation>
    <scope>NUCLEOTIDE SEQUENCE</scope>
    <source>
        <strain evidence="1">CP201486</strain>
    </source>
</reference>
<dbReference type="RefSeq" id="WP_012669308.1">
    <property type="nucleotide sequence ID" value="NZ_CP023567.1"/>
</dbReference>
<dbReference type="Pfam" id="PF17001">
    <property type="entry name" value="T3SS_basalb_I"/>
    <property type="match status" value="1"/>
</dbReference>
<sequence>MKINAGNAQSLAVSAGDSEVSSAASHTADASWFSAALQAPAKTASSDNQSWINKVTSLSETASGHANQADRALAKVSRSLDSQSVMAANRTLSSYYLESLLNAKLVGKGVQSLEKLTNLQ</sequence>